<keyword evidence="1" id="KW-0234">DNA repair</keyword>
<protein>
    <recommendedName>
        <fullName evidence="1">DNA repair protein</fullName>
    </recommendedName>
</protein>
<keyword evidence="1" id="KW-0227">DNA damage</keyword>
<accession>B3T7Z6</accession>
<comment type="caution">
    <text evidence="1">Lacks conserved residue(s) required for the propagation of feature annotation.</text>
</comment>
<evidence type="ECO:0000313" key="4">
    <source>
        <dbReference type="EMBL" id="ABZ08705.1"/>
    </source>
</evidence>
<reference evidence="4" key="1">
    <citation type="journal article" date="2008" name="ISME J.">
        <title>Genomic patterns of recombination, clonal divergence and environment in marine microbial populations.</title>
        <authorList>
            <person name="Konstantinidis K.T."/>
            <person name="Delong E.F."/>
        </authorList>
    </citation>
    <scope>NUCLEOTIDE SEQUENCE</scope>
</reference>
<dbReference type="Pfam" id="PF04894">
    <property type="entry name" value="Nre_N"/>
    <property type="match status" value="1"/>
</dbReference>
<evidence type="ECO:0000256" key="1">
    <source>
        <dbReference type="HAMAP-Rule" id="MF_02096"/>
    </source>
</evidence>
<dbReference type="AlphaFoldDB" id="B3T7Z6"/>
<dbReference type="InterPro" id="IPR006978">
    <property type="entry name" value="Nre_N"/>
</dbReference>
<sequence>MLFNIGCCQYLVNNVLDKEDIFDDLLQEYMKISSNFSSSEIRKRIQSNWQEYLSKYGNLFTSDSISGSSPPSVFVGSYGYPKVGVGPMLPPIHGDTTLLDNPEQWLGKSLEEIVNFRLNLVRGVQKLTVENTQGRFIENLHEVAMSSRSIDSDLQFHKTTFPVTTIDGESPPFGPIGDIKSAKFSGGRAEKSIERVYYDHDLKAQDAVLTLYNSGIEISKIQKCFSVGMFGKKRKLVPTKWSITATDDIISKSLVSEVLEFDLIDSCRVFSHDHLGNMFSVILFPHRWIFEMLEAWHDGNNIGFGFDSEDARGIDHPPAIAGAYFAAKLGVAEYLAEKKIQAAVLVLREIRPEYAVPVGVWQIREAIRAAMKKEPYIAESFDDGTSFASKRMSVGKSEWLSRGRLLKMLKQKSISEFF</sequence>
<dbReference type="InterPro" id="IPR033167">
    <property type="entry name" value="Nre"/>
</dbReference>
<organism evidence="4">
    <name type="scientific">uncultured marine crenarchaeote HF4000_APKG3K8</name>
    <dbReference type="NCBI Taxonomy" id="455588"/>
    <lineage>
        <taxon>Archaea</taxon>
        <taxon>Nitrososphaerota</taxon>
        <taxon>Nitrososphaeria</taxon>
        <taxon>Nitrosopumilales</taxon>
        <taxon>environmental samples</taxon>
    </lineage>
</organism>
<comment type="similarity">
    <text evidence="1">Belongs to the Nre family.</text>
</comment>
<proteinExistence type="inferred from homology"/>
<comment type="function">
    <text evidence="1">Involved in DNA damage repair.</text>
</comment>
<dbReference type="EMBL" id="EU016634">
    <property type="protein sequence ID" value="ABZ08705.1"/>
    <property type="molecule type" value="Genomic_DNA"/>
</dbReference>
<dbReference type="PANTHER" id="PTHR38136">
    <property type="entry name" value="DNA REPAIR PROTEIN"/>
    <property type="match status" value="1"/>
</dbReference>
<feature type="domain" description="Archaeal Nre N-terminal" evidence="2">
    <location>
        <begin position="59"/>
        <end position="299"/>
    </location>
</feature>
<dbReference type="GO" id="GO:0006281">
    <property type="term" value="P:DNA repair"/>
    <property type="evidence" value="ECO:0007669"/>
    <property type="project" value="UniProtKB-UniRule"/>
</dbReference>
<dbReference type="PANTHER" id="PTHR38136:SF2">
    <property type="entry name" value="DNA REPAIR PROTEIN"/>
    <property type="match status" value="1"/>
</dbReference>
<dbReference type="InterPro" id="IPR006979">
    <property type="entry name" value="Nre_C"/>
</dbReference>
<dbReference type="Pfam" id="PF04895">
    <property type="entry name" value="Nre_C"/>
    <property type="match status" value="1"/>
</dbReference>
<feature type="domain" description="Archaeal Nre C-terminal" evidence="3">
    <location>
        <begin position="310"/>
        <end position="417"/>
    </location>
</feature>
<evidence type="ECO:0000259" key="3">
    <source>
        <dbReference type="Pfam" id="PF04895"/>
    </source>
</evidence>
<name>B3T7Z6_9ARCH</name>
<evidence type="ECO:0000259" key="2">
    <source>
        <dbReference type="Pfam" id="PF04894"/>
    </source>
</evidence>
<gene>
    <name evidence="4" type="ORF">ALOHA_HF4000APKG3K8ctg1g38</name>
</gene>
<dbReference type="HAMAP" id="MF_02096">
    <property type="entry name" value="Nre"/>
    <property type="match status" value="1"/>
</dbReference>